<evidence type="ECO:0000313" key="3">
    <source>
        <dbReference type="EnsemblPlants" id="Ma06_p19690.1"/>
    </source>
</evidence>
<dbReference type="InterPro" id="IPR001810">
    <property type="entry name" value="F-box_dom"/>
</dbReference>
<evidence type="ECO:0000259" key="2">
    <source>
        <dbReference type="SMART" id="SM00256"/>
    </source>
</evidence>
<dbReference type="AlphaFoldDB" id="A0A804JI35"/>
<name>A0A804JI35_MUSAM</name>
<accession>A0A804JI35</accession>
<dbReference type="Gramene" id="Ma06_t19690.1">
    <property type="protein sequence ID" value="Ma06_p19690.1"/>
    <property type="gene ID" value="Ma06_g19690"/>
</dbReference>
<feature type="compositionally biased region" description="Basic residues" evidence="1">
    <location>
        <begin position="365"/>
        <end position="376"/>
    </location>
</feature>
<dbReference type="PANTHER" id="PTHR44259">
    <property type="entry name" value="OS07G0183000 PROTEIN-RELATED"/>
    <property type="match status" value="1"/>
</dbReference>
<evidence type="ECO:0000313" key="4">
    <source>
        <dbReference type="Proteomes" id="UP000012960"/>
    </source>
</evidence>
<dbReference type="InterPro" id="IPR036047">
    <property type="entry name" value="F-box-like_dom_sf"/>
</dbReference>
<dbReference type="EnsemblPlants" id="Ma06_t19690.1">
    <property type="protein sequence ID" value="Ma06_p19690.1"/>
    <property type="gene ID" value="Ma06_g19690"/>
</dbReference>
<sequence length="390" mass="44211">MGKTSFAVASLSTETVEAFEASLFPDADKNLICHSLCDEEVVIHTLNGLDTDYKELAAAIRARDSPVSFEDLYDKLTNYEMYLKRANKLTGSTVTAQVSHKSKRKSTRYSPNITQAIIRLSVLPYRAIKDGSFANYVTKSATPLKFAGLVPASLLRHTGLSRSVSAKNKKERKEKGITKYISIDIIESVLMRMNPKDAVRLSTVCKEWKDTTPQCDPTLRKTPWLLNVANSNYFLHSTVDKDMSFTIKIHDILPKKLHNWGCFHGWLVLEHHRFSLYNPFTRVRLDLPRHKHGIMDFRYMSSAPTNPDCVVLVFHINELYIWRPGDKIWTIEKNMNVIDYRSQSDEDNAMAADNPSLGSVQATPVKKKAAWRRRGKERPGVGEGSTTEGE</sequence>
<protein>
    <recommendedName>
        <fullName evidence="2">F-box domain-containing protein</fullName>
    </recommendedName>
</protein>
<dbReference type="InterPro" id="IPR050942">
    <property type="entry name" value="F-box_BR-signaling"/>
</dbReference>
<dbReference type="Pfam" id="PF00646">
    <property type="entry name" value="F-box"/>
    <property type="match status" value="1"/>
</dbReference>
<feature type="region of interest" description="Disordered" evidence="1">
    <location>
        <begin position="348"/>
        <end position="390"/>
    </location>
</feature>
<dbReference type="Pfam" id="PF03478">
    <property type="entry name" value="Beta-prop_KIB1-4"/>
    <property type="match status" value="1"/>
</dbReference>
<reference evidence="3" key="1">
    <citation type="submission" date="2021-05" db="UniProtKB">
        <authorList>
            <consortium name="EnsemblPlants"/>
        </authorList>
    </citation>
    <scope>IDENTIFICATION</scope>
    <source>
        <strain evidence="3">subsp. malaccensis</strain>
    </source>
</reference>
<dbReference type="Proteomes" id="UP000012960">
    <property type="component" value="Unplaced"/>
</dbReference>
<keyword evidence="4" id="KW-1185">Reference proteome</keyword>
<dbReference type="SMART" id="SM00256">
    <property type="entry name" value="FBOX"/>
    <property type="match status" value="1"/>
</dbReference>
<feature type="domain" description="F-box" evidence="2">
    <location>
        <begin position="181"/>
        <end position="221"/>
    </location>
</feature>
<dbReference type="InParanoid" id="A0A804JI35"/>
<dbReference type="SUPFAM" id="SSF81383">
    <property type="entry name" value="F-box domain"/>
    <property type="match status" value="1"/>
</dbReference>
<dbReference type="InterPro" id="IPR005174">
    <property type="entry name" value="KIB1-4_b-propeller"/>
</dbReference>
<organism evidence="3 4">
    <name type="scientific">Musa acuminata subsp. malaccensis</name>
    <name type="common">Wild banana</name>
    <name type="synonym">Musa malaccensis</name>
    <dbReference type="NCBI Taxonomy" id="214687"/>
    <lineage>
        <taxon>Eukaryota</taxon>
        <taxon>Viridiplantae</taxon>
        <taxon>Streptophyta</taxon>
        <taxon>Embryophyta</taxon>
        <taxon>Tracheophyta</taxon>
        <taxon>Spermatophyta</taxon>
        <taxon>Magnoliopsida</taxon>
        <taxon>Liliopsida</taxon>
        <taxon>Zingiberales</taxon>
        <taxon>Musaceae</taxon>
        <taxon>Musa</taxon>
    </lineage>
</organism>
<proteinExistence type="predicted"/>
<dbReference type="PANTHER" id="PTHR44259:SF114">
    <property type="entry name" value="OS06G0707300 PROTEIN"/>
    <property type="match status" value="1"/>
</dbReference>
<evidence type="ECO:0000256" key="1">
    <source>
        <dbReference type="SAM" id="MobiDB-lite"/>
    </source>
</evidence>